<sequence>MNMNFSIITTITLNFGGRVGPDPAIKRYQPPKLQVLSAMKLLCAFICFLSSVAVIGAVRYARNGHLKLPVSLARSQNSVCGTRNIQWRPNRQPKVIGGQVPPPGAIPWQIDLRLEDNKHYCGGALISNRLVLSAAHCYNDGLRAIAGAHGTPGSSENEQTLRVEKFIPHPDFRKLGAYSHDLALLILEAPGFTFNEYVKPACSSDDSPPSGTWCEVSGWGAVDPNDIDTSSPVLKAAAVPVISLDTCRLKAIYGGRSQQILDSMLCAGYIKGGIDACSGDSGGPLVCEKNGKMELAGIVSWGEGCAKKNKPGVYTRVSSFMPWIRECATELGITI</sequence>
<evidence type="ECO:0000256" key="3">
    <source>
        <dbReference type="ARBA" id="ARBA00022825"/>
    </source>
</evidence>
<evidence type="ECO:0000256" key="4">
    <source>
        <dbReference type="ARBA" id="ARBA00023157"/>
    </source>
</evidence>
<dbReference type="InterPro" id="IPR033116">
    <property type="entry name" value="TRYPSIN_SER"/>
</dbReference>
<dbReference type="OrthoDB" id="5979691at2759"/>
<reference evidence="8" key="1">
    <citation type="submission" date="2025-08" db="UniProtKB">
        <authorList>
            <consortium name="RefSeq"/>
        </authorList>
    </citation>
    <scope>IDENTIFICATION</scope>
    <source>
        <tissue evidence="8">Whole insect</tissue>
    </source>
</reference>
<accession>A0A6P7FNJ6</accession>
<dbReference type="Pfam" id="PF00089">
    <property type="entry name" value="Trypsin"/>
    <property type="match status" value="1"/>
</dbReference>
<dbReference type="InterPro" id="IPR018114">
    <property type="entry name" value="TRYPSIN_HIS"/>
</dbReference>
<dbReference type="InterPro" id="IPR009003">
    <property type="entry name" value="Peptidase_S1_PA"/>
</dbReference>
<dbReference type="PANTHER" id="PTHR24252:SF7">
    <property type="entry name" value="HYALIN"/>
    <property type="match status" value="1"/>
</dbReference>
<dbReference type="GO" id="GO:0006508">
    <property type="term" value="P:proteolysis"/>
    <property type="evidence" value="ECO:0007669"/>
    <property type="project" value="UniProtKB-KW"/>
</dbReference>
<evidence type="ECO:0000256" key="6">
    <source>
        <dbReference type="SAM" id="Phobius"/>
    </source>
</evidence>
<protein>
    <submittedName>
        <fullName evidence="8">Trypsin-like</fullName>
    </submittedName>
</protein>
<dbReference type="InterPro" id="IPR043504">
    <property type="entry name" value="Peptidase_S1_PA_chymotrypsin"/>
</dbReference>
<keyword evidence="3 5" id="KW-0720">Serine protease</keyword>
<evidence type="ECO:0000313" key="8">
    <source>
        <dbReference type="RefSeq" id="XP_028134578.1"/>
    </source>
</evidence>
<dbReference type="PROSITE" id="PS50240">
    <property type="entry name" value="TRYPSIN_DOM"/>
    <property type="match status" value="1"/>
</dbReference>
<dbReference type="SMART" id="SM00020">
    <property type="entry name" value="Tryp_SPc"/>
    <property type="match status" value="1"/>
</dbReference>
<name>A0A6P7FNJ6_DIAVI</name>
<dbReference type="SUPFAM" id="SSF50494">
    <property type="entry name" value="Trypsin-like serine proteases"/>
    <property type="match status" value="1"/>
</dbReference>
<keyword evidence="6" id="KW-0472">Membrane</keyword>
<evidence type="ECO:0000259" key="7">
    <source>
        <dbReference type="PROSITE" id="PS50240"/>
    </source>
</evidence>
<keyword evidence="2 5" id="KW-0378">Hydrolase</keyword>
<dbReference type="PRINTS" id="PR00722">
    <property type="entry name" value="CHYMOTRYPSIN"/>
</dbReference>
<dbReference type="PANTHER" id="PTHR24252">
    <property type="entry name" value="ACROSIN-RELATED"/>
    <property type="match status" value="1"/>
</dbReference>
<dbReference type="PROSITE" id="PS00135">
    <property type="entry name" value="TRYPSIN_SER"/>
    <property type="match status" value="1"/>
</dbReference>
<proteinExistence type="predicted"/>
<dbReference type="FunFam" id="2.40.10.10:FF:000003">
    <property type="entry name" value="Transmembrane serine protease 3"/>
    <property type="match status" value="1"/>
</dbReference>
<dbReference type="InterPro" id="IPR001314">
    <property type="entry name" value="Peptidase_S1A"/>
</dbReference>
<gene>
    <name evidence="8" type="primary">LOC114329610</name>
</gene>
<dbReference type="RefSeq" id="XP_028134578.1">
    <property type="nucleotide sequence ID" value="XM_028278777.1"/>
</dbReference>
<dbReference type="Gene3D" id="2.40.10.10">
    <property type="entry name" value="Trypsin-like serine proteases"/>
    <property type="match status" value="1"/>
</dbReference>
<dbReference type="CDD" id="cd00190">
    <property type="entry name" value="Tryp_SPc"/>
    <property type="match status" value="1"/>
</dbReference>
<dbReference type="GO" id="GO:0004252">
    <property type="term" value="F:serine-type endopeptidase activity"/>
    <property type="evidence" value="ECO:0007669"/>
    <property type="project" value="InterPro"/>
</dbReference>
<keyword evidence="1 5" id="KW-0645">Protease</keyword>
<keyword evidence="6" id="KW-1133">Transmembrane helix</keyword>
<dbReference type="AlphaFoldDB" id="A0A6P7FNJ6"/>
<keyword evidence="6" id="KW-0812">Transmembrane</keyword>
<keyword evidence="4" id="KW-1015">Disulfide bond</keyword>
<evidence type="ECO:0000256" key="1">
    <source>
        <dbReference type="ARBA" id="ARBA00022670"/>
    </source>
</evidence>
<feature type="transmembrane region" description="Helical" evidence="6">
    <location>
        <begin position="37"/>
        <end position="58"/>
    </location>
</feature>
<dbReference type="FunCoup" id="A0A6P7FNJ6">
    <property type="interactions" value="36"/>
</dbReference>
<dbReference type="InterPro" id="IPR001254">
    <property type="entry name" value="Trypsin_dom"/>
</dbReference>
<evidence type="ECO:0000256" key="5">
    <source>
        <dbReference type="RuleBase" id="RU363034"/>
    </source>
</evidence>
<dbReference type="PROSITE" id="PS00134">
    <property type="entry name" value="TRYPSIN_HIS"/>
    <property type="match status" value="1"/>
</dbReference>
<dbReference type="KEGG" id="dvv:114329610"/>
<organism evidence="8">
    <name type="scientific">Diabrotica virgifera virgifera</name>
    <name type="common">western corn rootworm</name>
    <dbReference type="NCBI Taxonomy" id="50390"/>
    <lineage>
        <taxon>Eukaryota</taxon>
        <taxon>Metazoa</taxon>
        <taxon>Ecdysozoa</taxon>
        <taxon>Arthropoda</taxon>
        <taxon>Hexapoda</taxon>
        <taxon>Insecta</taxon>
        <taxon>Pterygota</taxon>
        <taxon>Neoptera</taxon>
        <taxon>Endopterygota</taxon>
        <taxon>Coleoptera</taxon>
        <taxon>Polyphaga</taxon>
        <taxon>Cucujiformia</taxon>
        <taxon>Chrysomeloidea</taxon>
        <taxon>Chrysomelidae</taxon>
        <taxon>Galerucinae</taxon>
        <taxon>Diabroticina</taxon>
        <taxon>Diabroticites</taxon>
        <taxon>Diabrotica</taxon>
    </lineage>
</organism>
<dbReference type="InParanoid" id="A0A6P7FNJ6"/>
<evidence type="ECO:0000256" key="2">
    <source>
        <dbReference type="ARBA" id="ARBA00022801"/>
    </source>
</evidence>
<feature type="domain" description="Peptidase S1" evidence="7">
    <location>
        <begin position="95"/>
        <end position="329"/>
    </location>
</feature>